<evidence type="ECO:0000313" key="1">
    <source>
        <dbReference type="EMBL" id="AFD06024.1"/>
    </source>
</evidence>
<dbReference type="KEGG" id="scn:Solca_0909"/>
<keyword evidence="2" id="KW-1185">Reference proteome</keyword>
<dbReference type="STRING" id="929556.Solca_0909"/>
<dbReference type="HOGENOM" id="CLU_1389408_0_0_10"/>
<evidence type="ECO:0000313" key="2">
    <source>
        <dbReference type="Proteomes" id="UP000007590"/>
    </source>
</evidence>
<name>H8KV24_SOLCM</name>
<dbReference type="EMBL" id="CP003349">
    <property type="protein sequence ID" value="AFD06024.1"/>
    <property type="molecule type" value="Genomic_DNA"/>
</dbReference>
<dbReference type="AlphaFoldDB" id="H8KV24"/>
<dbReference type="Proteomes" id="UP000007590">
    <property type="component" value="Chromosome"/>
</dbReference>
<gene>
    <name evidence="1" type="ordered locus">Solca_0909</name>
</gene>
<evidence type="ECO:0008006" key="3">
    <source>
        <dbReference type="Google" id="ProtNLM"/>
    </source>
</evidence>
<dbReference type="PROSITE" id="PS51257">
    <property type="entry name" value="PROKAR_LIPOPROTEIN"/>
    <property type="match status" value="1"/>
</dbReference>
<protein>
    <recommendedName>
        <fullName evidence="3">Lipoprotein</fullName>
    </recommendedName>
</protein>
<sequence length="205" mass="23773">MKKTLLLMGVLVSFLSCQKDADKACPYLNTSEKHVNDLGVPIQTCGEELMAPVSKLVRIYDGNKYIDESFDEKWGYVKIYMDEDYLYIQPDNNVGIIYDNHYFVGPESKLLIDPFTFTPPTPYWYHDPGNGVKVPLSKFKNNEVVAISVRYYIVSMNDYNTSHYYTFSGFNTKVCRMEPDAYGREGSYEHRYFLYKIVKCCNPAE</sequence>
<organism evidence="1 2">
    <name type="scientific">Solitalea canadensis (strain ATCC 29591 / DSM 3403 / JCM 21819 / LMG 8368 / NBRC 15130 / NCIMB 12057 / USAM 9D)</name>
    <name type="common">Flexibacter canadensis</name>
    <dbReference type="NCBI Taxonomy" id="929556"/>
    <lineage>
        <taxon>Bacteria</taxon>
        <taxon>Pseudomonadati</taxon>
        <taxon>Bacteroidota</taxon>
        <taxon>Sphingobacteriia</taxon>
        <taxon>Sphingobacteriales</taxon>
        <taxon>Sphingobacteriaceae</taxon>
        <taxon>Solitalea</taxon>
    </lineage>
</organism>
<dbReference type="OrthoDB" id="1032668at2"/>
<accession>H8KV24</accession>
<reference evidence="1" key="1">
    <citation type="submission" date="2012-02" db="EMBL/GenBank/DDBJ databases">
        <title>The complete genome of Solitalea canadensis DSM 3403.</title>
        <authorList>
            <consortium name="US DOE Joint Genome Institute (JGI-PGF)"/>
            <person name="Lucas S."/>
            <person name="Copeland A."/>
            <person name="Lapidus A."/>
            <person name="Glavina del Rio T."/>
            <person name="Dalin E."/>
            <person name="Tice H."/>
            <person name="Bruce D."/>
            <person name="Goodwin L."/>
            <person name="Pitluck S."/>
            <person name="Peters L."/>
            <person name="Ovchinnikova G."/>
            <person name="Lu M."/>
            <person name="Kyrpides N."/>
            <person name="Mavromatis K."/>
            <person name="Ivanova N."/>
            <person name="Brettin T."/>
            <person name="Detter J.C."/>
            <person name="Han C."/>
            <person name="Larimer F."/>
            <person name="Land M."/>
            <person name="Hauser L."/>
            <person name="Markowitz V."/>
            <person name="Cheng J.-F."/>
            <person name="Hugenholtz P."/>
            <person name="Woyke T."/>
            <person name="Wu D."/>
            <person name="Spring S."/>
            <person name="Schroeder M."/>
            <person name="Kopitz M."/>
            <person name="Brambilla E."/>
            <person name="Klenk H.-P."/>
            <person name="Eisen J.A."/>
        </authorList>
    </citation>
    <scope>NUCLEOTIDE SEQUENCE</scope>
    <source>
        <strain evidence="1">DSM 3403</strain>
    </source>
</reference>
<proteinExistence type="predicted"/>
<dbReference type="RefSeq" id="WP_014679252.1">
    <property type="nucleotide sequence ID" value="NC_017770.1"/>
</dbReference>